<keyword evidence="1" id="KW-0472">Membrane</keyword>
<feature type="non-terminal residue" evidence="2">
    <location>
        <position position="1"/>
    </location>
</feature>
<keyword evidence="3" id="KW-1185">Reference proteome</keyword>
<evidence type="ECO:0000313" key="2">
    <source>
        <dbReference type="EMBL" id="ETO05128.1"/>
    </source>
</evidence>
<feature type="transmembrane region" description="Helical" evidence="1">
    <location>
        <begin position="180"/>
        <end position="211"/>
    </location>
</feature>
<name>X6LT67_RETFI</name>
<organism evidence="2 3">
    <name type="scientific">Reticulomyxa filosa</name>
    <dbReference type="NCBI Taxonomy" id="46433"/>
    <lineage>
        <taxon>Eukaryota</taxon>
        <taxon>Sar</taxon>
        <taxon>Rhizaria</taxon>
        <taxon>Retaria</taxon>
        <taxon>Foraminifera</taxon>
        <taxon>Monothalamids</taxon>
        <taxon>Reticulomyxidae</taxon>
        <taxon>Reticulomyxa</taxon>
    </lineage>
</organism>
<dbReference type="InterPro" id="IPR013083">
    <property type="entry name" value="Znf_RING/FYVE/PHD"/>
</dbReference>
<evidence type="ECO:0000256" key="1">
    <source>
        <dbReference type="SAM" id="Phobius"/>
    </source>
</evidence>
<protein>
    <submittedName>
        <fullName evidence="2">Uncharacterized protein</fullName>
    </submittedName>
</protein>
<dbReference type="Gene3D" id="3.30.40.10">
    <property type="entry name" value="Zinc/RING finger domain, C3HC4 (zinc finger)"/>
    <property type="match status" value="1"/>
</dbReference>
<comment type="caution">
    <text evidence="2">The sequence shown here is derived from an EMBL/GenBank/DDBJ whole genome shotgun (WGS) entry which is preliminary data.</text>
</comment>
<accession>X6LT67</accession>
<reference evidence="2 3" key="1">
    <citation type="journal article" date="2013" name="Curr. Biol.">
        <title>The Genome of the Foraminiferan Reticulomyxa filosa.</title>
        <authorList>
            <person name="Glockner G."/>
            <person name="Hulsmann N."/>
            <person name="Schleicher M."/>
            <person name="Noegel A.A."/>
            <person name="Eichinger L."/>
            <person name="Gallinger C."/>
            <person name="Pawlowski J."/>
            <person name="Sierra R."/>
            <person name="Euteneuer U."/>
            <person name="Pillet L."/>
            <person name="Moustafa A."/>
            <person name="Platzer M."/>
            <person name="Groth M."/>
            <person name="Szafranski K."/>
            <person name="Schliwa M."/>
        </authorList>
    </citation>
    <scope>NUCLEOTIDE SEQUENCE [LARGE SCALE GENOMIC DNA]</scope>
</reference>
<gene>
    <name evidence="2" type="ORF">RFI_32267</name>
</gene>
<dbReference type="EMBL" id="ASPP01028499">
    <property type="protein sequence ID" value="ETO05128.1"/>
    <property type="molecule type" value="Genomic_DNA"/>
</dbReference>
<proteinExistence type="predicted"/>
<evidence type="ECO:0000313" key="3">
    <source>
        <dbReference type="Proteomes" id="UP000023152"/>
    </source>
</evidence>
<keyword evidence="1" id="KW-1133">Transmembrane helix</keyword>
<sequence>INDISRCQHAREFGIAAVDQSQDWLFHRTVCNPVENMLQLHEMKNKKCNVLSIDQEEKEGINYITDLDYTRCLDLKSYLIFSEMTGNWQCTVCAKPLKYEELCDYKMLQIINNENDENDLIQLYYDYKYKIVTNQEQNDEDINQNYIRKKKENFHKFIQLTLLLLLLLLLFMLHNSNLLLLNLVLLIFLIFLILLVLLILLIILILIFLILSVVMSNSRTYNLLHPIIPQQLLVLNLINAIYFSYTYFETIL</sequence>
<dbReference type="Proteomes" id="UP000023152">
    <property type="component" value="Unassembled WGS sequence"/>
</dbReference>
<feature type="transmembrane region" description="Helical" evidence="1">
    <location>
        <begin position="157"/>
        <end position="174"/>
    </location>
</feature>
<keyword evidence="1" id="KW-0812">Transmembrane</keyword>
<dbReference type="AlphaFoldDB" id="X6LT67"/>
<feature type="transmembrane region" description="Helical" evidence="1">
    <location>
        <begin position="232"/>
        <end position="248"/>
    </location>
</feature>